<organism evidence="4 5">
    <name type="scientific">Enterocloster lavalensis</name>
    <dbReference type="NCBI Taxonomy" id="460384"/>
    <lineage>
        <taxon>Bacteria</taxon>
        <taxon>Bacillati</taxon>
        <taxon>Bacillota</taxon>
        <taxon>Clostridia</taxon>
        <taxon>Lachnospirales</taxon>
        <taxon>Lachnospiraceae</taxon>
        <taxon>Enterocloster</taxon>
    </lineage>
</organism>
<dbReference type="InterPro" id="IPR020904">
    <property type="entry name" value="Sc_DH/Rdtase_CS"/>
</dbReference>
<dbReference type="SUPFAM" id="SSF51735">
    <property type="entry name" value="NAD(P)-binding Rossmann-fold domains"/>
    <property type="match status" value="1"/>
</dbReference>
<dbReference type="PANTHER" id="PTHR43669:SF3">
    <property type="entry name" value="ALCOHOL DEHYDROGENASE, PUTATIVE (AFU_ORTHOLOGUE AFUA_3G03445)-RELATED"/>
    <property type="match status" value="1"/>
</dbReference>
<name>A0A1I0K505_9FIRM</name>
<dbReference type="RefSeq" id="WP_092371064.1">
    <property type="nucleotide sequence ID" value="NZ_DAINWJ010000131.1"/>
</dbReference>
<dbReference type="PANTHER" id="PTHR43669">
    <property type="entry name" value="5-KETO-D-GLUCONATE 5-REDUCTASE"/>
    <property type="match status" value="1"/>
</dbReference>
<protein>
    <submittedName>
        <fullName evidence="4">2-deoxy-D-gluconate 3-dehydrogenase</fullName>
    </submittedName>
</protein>
<dbReference type="PRINTS" id="PR00081">
    <property type="entry name" value="GDHRDH"/>
</dbReference>
<evidence type="ECO:0000256" key="1">
    <source>
        <dbReference type="ARBA" id="ARBA00006484"/>
    </source>
</evidence>
<reference evidence="5" key="1">
    <citation type="submission" date="2016-10" db="EMBL/GenBank/DDBJ databases">
        <authorList>
            <person name="Varghese N."/>
            <person name="Submissions S."/>
        </authorList>
    </citation>
    <scope>NUCLEOTIDE SEQUENCE [LARGE SCALE GENOMIC DNA]</scope>
    <source>
        <strain evidence="5">NLAE-zl-G277</strain>
    </source>
</reference>
<evidence type="ECO:0000256" key="2">
    <source>
        <dbReference type="ARBA" id="ARBA00023002"/>
    </source>
</evidence>
<comment type="similarity">
    <text evidence="1">Belongs to the short-chain dehydrogenases/reductases (SDR) family.</text>
</comment>
<keyword evidence="2" id="KW-0560">Oxidoreductase</keyword>
<dbReference type="PROSITE" id="PS00061">
    <property type="entry name" value="ADH_SHORT"/>
    <property type="match status" value="1"/>
</dbReference>
<evidence type="ECO:0000313" key="5">
    <source>
        <dbReference type="Proteomes" id="UP000198508"/>
    </source>
</evidence>
<evidence type="ECO:0000259" key="3">
    <source>
        <dbReference type="SMART" id="SM00822"/>
    </source>
</evidence>
<dbReference type="FunFam" id="3.40.50.720:FF:000084">
    <property type="entry name" value="Short-chain dehydrogenase reductase"/>
    <property type="match status" value="1"/>
</dbReference>
<proteinExistence type="inferred from homology"/>
<dbReference type="GO" id="GO:0008206">
    <property type="term" value="P:bile acid metabolic process"/>
    <property type="evidence" value="ECO:0007669"/>
    <property type="project" value="UniProtKB-ARBA"/>
</dbReference>
<dbReference type="SMART" id="SM00822">
    <property type="entry name" value="PKS_KR"/>
    <property type="match status" value="1"/>
</dbReference>
<dbReference type="GeneID" id="93279344"/>
<accession>A0A1I0K505</accession>
<dbReference type="Gene3D" id="3.40.50.720">
    <property type="entry name" value="NAD(P)-binding Rossmann-like Domain"/>
    <property type="match status" value="1"/>
</dbReference>
<dbReference type="InterPro" id="IPR036291">
    <property type="entry name" value="NAD(P)-bd_dom_sf"/>
</dbReference>
<dbReference type="Pfam" id="PF13561">
    <property type="entry name" value="adh_short_C2"/>
    <property type="match status" value="1"/>
</dbReference>
<dbReference type="AlphaFoldDB" id="A0A1I0K505"/>
<dbReference type="PROSITE" id="PS51257">
    <property type="entry name" value="PROKAR_LIPOPROTEIN"/>
    <property type="match status" value="1"/>
</dbReference>
<gene>
    <name evidence="4" type="ORF">SAMN05216313_1456</name>
</gene>
<dbReference type="InterPro" id="IPR057326">
    <property type="entry name" value="KR_dom"/>
</dbReference>
<feature type="domain" description="Ketoreductase" evidence="3">
    <location>
        <begin position="13"/>
        <end position="196"/>
    </location>
</feature>
<dbReference type="PRINTS" id="PR00080">
    <property type="entry name" value="SDRFAMILY"/>
</dbReference>
<dbReference type="GO" id="GO:0016491">
    <property type="term" value="F:oxidoreductase activity"/>
    <property type="evidence" value="ECO:0007669"/>
    <property type="project" value="UniProtKB-KW"/>
</dbReference>
<dbReference type="EMBL" id="FOIM01000045">
    <property type="protein sequence ID" value="SEU18049.1"/>
    <property type="molecule type" value="Genomic_DNA"/>
</dbReference>
<evidence type="ECO:0000313" key="4">
    <source>
        <dbReference type="EMBL" id="SEU18049.1"/>
    </source>
</evidence>
<keyword evidence="5" id="KW-1185">Reference proteome</keyword>
<sequence length="261" mass="27686">MRTVEEMFRVDGKTALVTGGAGGIGLACAKALAAAGADLILSDIDGGRLDEAAEEIRRENGTSGGCCVTAVCDVADLRSVEKLLEQARDNGGVDILIHSAAVTNRKQLLDMTEEEWNHILTVNLNGAYHIGKQVGELMTRQGRGGKMTFIVSTGAYRAGVNFGAYSASKAGVVMMMKTLALELAPWGINVNAIAPTATETRFTEDYYRENPQARERARANHPLGRLGRAEDYMGTALYLSSAASDFVTGALLVVDGGKTAK</sequence>
<dbReference type="InterPro" id="IPR002347">
    <property type="entry name" value="SDR_fam"/>
</dbReference>
<dbReference type="Proteomes" id="UP000198508">
    <property type="component" value="Unassembled WGS sequence"/>
</dbReference>
<dbReference type="STRING" id="460384.SAMN05216313_1456"/>